<gene>
    <name evidence="2" type="primary">105617386</name>
</gene>
<feature type="region of interest" description="Disordered" evidence="1">
    <location>
        <begin position="9"/>
        <end position="47"/>
    </location>
</feature>
<dbReference type="Proteomes" id="UP000005205">
    <property type="component" value="Unassembled WGS sequence"/>
</dbReference>
<feature type="region of interest" description="Disordered" evidence="1">
    <location>
        <begin position="100"/>
        <end position="164"/>
    </location>
</feature>
<reference evidence="3" key="1">
    <citation type="journal article" date="2011" name="PLoS Genet.">
        <title>The genome sequence of the leaf-cutter ant Atta cephalotes reveals insights into its obligate symbiotic lifestyle.</title>
        <authorList>
            <person name="Suen G."/>
            <person name="Teiling C."/>
            <person name="Li L."/>
            <person name="Holt C."/>
            <person name="Abouheif E."/>
            <person name="Bornberg-Bauer E."/>
            <person name="Bouffard P."/>
            <person name="Caldera E.J."/>
            <person name="Cash E."/>
            <person name="Cavanaugh A."/>
            <person name="Denas O."/>
            <person name="Elhaik E."/>
            <person name="Fave M.J."/>
            <person name="Gadau J."/>
            <person name="Gibson J.D."/>
            <person name="Graur D."/>
            <person name="Grubbs K.J."/>
            <person name="Hagen D.E."/>
            <person name="Harkins T.T."/>
            <person name="Helmkampf M."/>
            <person name="Hu H."/>
            <person name="Johnson B.R."/>
            <person name="Kim J."/>
            <person name="Marsh S.E."/>
            <person name="Moeller J.A."/>
            <person name="Munoz-Torres M.C."/>
            <person name="Murphy M.C."/>
            <person name="Naughton M.C."/>
            <person name="Nigam S."/>
            <person name="Overson R."/>
            <person name="Rajakumar R."/>
            <person name="Reese J.T."/>
            <person name="Scott J.J."/>
            <person name="Smith C.R."/>
            <person name="Tao S."/>
            <person name="Tsutsui N.D."/>
            <person name="Viljakainen L."/>
            <person name="Wissler L."/>
            <person name="Yandell M.D."/>
            <person name="Zimmer F."/>
            <person name="Taylor J."/>
            <person name="Slater S.C."/>
            <person name="Clifton S.W."/>
            <person name="Warren W.C."/>
            <person name="Elsik C.G."/>
            <person name="Smith C.D."/>
            <person name="Weinstock G.M."/>
            <person name="Gerardo N.M."/>
            <person name="Currie C.R."/>
        </authorList>
    </citation>
    <scope>NUCLEOTIDE SEQUENCE [LARGE SCALE GENOMIC DNA]</scope>
</reference>
<feature type="region of interest" description="Disordered" evidence="1">
    <location>
        <begin position="202"/>
        <end position="223"/>
    </location>
</feature>
<sequence length="241" mass="25981">MTRLLVVAGLSPRRTPPPLSPMDVTGLTPRSQGVAGLTTDRQPPVPMPTGIAEYTPMPLGMIKNTQKTNPTPQAVGGGWTYPRVAINSLRLLDMADITPSPLDSRTYPREDITAHPGPRRSPDLIPSSHSILKSPGVAGLTPEEPLPTPSPPEMTGINPERPSPPPRLLEVDSIITRPLGVVGFTPRSPGVAGIIPERSLPPLGLRTYPREGTPIQRPPGWPDFKWKMGPLPSLFRSNLEL</sequence>
<proteinExistence type="predicted"/>
<evidence type="ECO:0000313" key="3">
    <source>
        <dbReference type="Proteomes" id="UP000005205"/>
    </source>
</evidence>
<organism evidence="2 3">
    <name type="scientific">Atta cephalotes</name>
    <name type="common">Leafcutter ant</name>
    <dbReference type="NCBI Taxonomy" id="12957"/>
    <lineage>
        <taxon>Eukaryota</taxon>
        <taxon>Metazoa</taxon>
        <taxon>Ecdysozoa</taxon>
        <taxon>Arthropoda</taxon>
        <taxon>Hexapoda</taxon>
        <taxon>Insecta</taxon>
        <taxon>Pterygota</taxon>
        <taxon>Neoptera</taxon>
        <taxon>Endopterygota</taxon>
        <taxon>Hymenoptera</taxon>
        <taxon>Apocrita</taxon>
        <taxon>Aculeata</taxon>
        <taxon>Formicoidea</taxon>
        <taxon>Formicidae</taxon>
        <taxon>Myrmicinae</taxon>
        <taxon>Atta</taxon>
    </lineage>
</organism>
<name>A0A158N9X3_ATTCE</name>
<dbReference type="KEGG" id="acep:105617386"/>
<reference evidence="2" key="2">
    <citation type="submission" date="2016-04" db="UniProtKB">
        <authorList>
            <consortium name="EnsemblMetazoa"/>
        </authorList>
    </citation>
    <scope>IDENTIFICATION</scope>
</reference>
<keyword evidence="3" id="KW-1185">Reference proteome</keyword>
<accession>A0A158N9X3</accession>
<protein>
    <submittedName>
        <fullName evidence="2">Uncharacterized protein</fullName>
    </submittedName>
</protein>
<evidence type="ECO:0000313" key="2">
    <source>
        <dbReference type="EnsemblMetazoa" id="XP_012054331.1"/>
    </source>
</evidence>
<dbReference type="EMBL" id="ADTU01009812">
    <property type="status" value="NOT_ANNOTATED_CDS"/>
    <property type="molecule type" value="Genomic_DNA"/>
</dbReference>
<dbReference type="AlphaFoldDB" id="A0A158N9X3"/>
<dbReference type="EnsemblMetazoa" id="XM_012198941.1">
    <property type="protein sequence ID" value="XP_012054331.1"/>
    <property type="gene ID" value="LOC105617386"/>
</dbReference>
<evidence type="ECO:0000256" key="1">
    <source>
        <dbReference type="SAM" id="MobiDB-lite"/>
    </source>
</evidence>
<dbReference type="InParanoid" id="A0A158N9X3"/>